<evidence type="ECO:0000313" key="3">
    <source>
        <dbReference type="EMBL" id="KAL3880801.1"/>
    </source>
</evidence>
<dbReference type="Proteomes" id="UP001634394">
    <property type="component" value="Unassembled WGS sequence"/>
</dbReference>
<feature type="compositionally biased region" description="Basic and acidic residues" evidence="1">
    <location>
        <begin position="461"/>
        <end position="475"/>
    </location>
</feature>
<comment type="caution">
    <text evidence="3">The sequence shown here is derived from an EMBL/GenBank/DDBJ whole genome shotgun (WGS) entry which is preliminary data.</text>
</comment>
<feature type="compositionally biased region" description="Basic and acidic residues" evidence="1">
    <location>
        <begin position="294"/>
        <end position="313"/>
    </location>
</feature>
<feature type="compositionally biased region" description="Polar residues" evidence="1">
    <location>
        <begin position="281"/>
        <end position="293"/>
    </location>
</feature>
<feature type="compositionally biased region" description="Polar residues" evidence="1">
    <location>
        <begin position="424"/>
        <end position="438"/>
    </location>
</feature>
<feature type="compositionally biased region" description="Basic and acidic residues" evidence="1">
    <location>
        <begin position="676"/>
        <end position="693"/>
    </location>
</feature>
<feature type="region of interest" description="Disordered" evidence="1">
    <location>
        <begin position="461"/>
        <end position="631"/>
    </location>
</feature>
<protein>
    <recommendedName>
        <fullName evidence="2">DUF4592 domain-containing protein</fullName>
    </recommendedName>
</protein>
<feature type="region of interest" description="Disordered" evidence="1">
    <location>
        <begin position="169"/>
        <end position="442"/>
    </location>
</feature>
<evidence type="ECO:0000313" key="4">
    <source>
        <dbReference type="Proteomes" id="UP001634394"/>
    </source>
</evidence>
<feature type="compositionally biased region" description="Polar residues" evidence="1">
    <location>
        <begin position="352"/>
        <end position="367"/>
    </location>
</feature>
<feature type="compositionally biased region" description="Polar residues" evidence="1">
    <location>
        <begin position="322"/>
        <end position="336"/>
    </location>
</feature>
<dbReference type="Pfam" id="PF15262">
    <property type="entry name" value="DUF4592"/>
    <property type="match status" value="1"/>
</dbReference>
<feature type="region of interest" description="Disordered" evidence="1">
    <location>
        <begin position="846"/>
        <end position="875"/>
    </location>
</feature>
<dbReference type="AlphaFoldDB" id="A0ABD3X525"/>
<feature type="compositionally biased region" description="Basic and acidic residues" evidence="1">
    <location>
        <begin position="590"/>
        <end position="616"/>
    </location>
</feature>
<feature type="domain" description="DUF4592" evidence="2">
    <location>
        <begin position="148"/>
        <end position="266"/>
    </location>
</feature>
<feature type="region of interest" description="Disordered" evidence="1">
    <location>
        <begin position="1"/>
        <end position="27"/>
    </location>
</feature>
<keyword evidence="4" id="KW-1185">Reference proteome</keyword>
<dbReference type="InterPro" id="IPR028030">
    <property type="entry name" value="DUF4592"/>
</dbReference>
<feature type="region of interest" description="Disordered" evidence="1">
    <location>
        <begin position="78"/>
        <end position="105"/>
    </location>
</feature>
<feature type="compositionally biased region" description="Basic and acidic residues" evidence="1">
    <location>
        <begin position="533"/>
        <end position="556"/>
    </location>
</feature>
<gene>
    <name evidence="3" type="ORF">ACJMK2_033010</name>
</gene>
<feature type="compositionally biased region" description="Basic and acidic residues" evidence="1">
    <location>
        <begin position="710"/>
        <end position="727"/>
    </location>
</feature>
<evidence type="ECO:0000256" key="1">
    <source>
        <dbReference type="SAM" id="MobiDB-lite"/>
    </source>
</evidence>
<reference evidence="3 4" key="1">
    <citation type="submission" date="2024-11" db="EMBL/GenBank/DDBJ databases">
        <title>Chromosome-level genome assembly of the freshwater bivalve Anodonta woodiana.</title>
        <authorList>
            <person name="Chen X."/>
        </authorList>
    </citation>
    <scope>NUCLEOTIDE SEQUENCE [LARGE SCALE GENOMIC DNA]</scope>
    <source>
        <strain evidence="3">MN2024</strain>
        <tissue evidence="3">Gills</tissue>
    </source>
</reference>
<feature type="compositionally biased region" description="Low complexity" evidence="1">
    <location>
        <begin position="87"/>
        <end position="98"/>
    </location>
</feature>
<feature type="compositionally biased region" description="Basic and acidic residues" evidence="1">
    <location>
        <begin position="846"/>
        <end position="870"/>
    </location>
</feature>
<feature type="compositionally biased region" description="Basic and acidic residues" evidence="1">
    <location>
        <begin position="16"/>
        <end position="27"/>
    </location>
</feature>
<proteinExistence type="predicted"/>
<accession>A0ABD3X525</accession>
<feature type="compositionally biased region" description="Polar residues" evidence="1">
    <location>
        <begin position="618"/>
        <end position="628"/>
    </location>
</feature>
<dbReference type="EMBL" id="JBJQND010000004">
    <property type="protein sequence ID" value="KAL3880801.1"/>
    <property type="molecule type" value="Genomic_DNA"/>
</dbReference>
<organism evidence="3 4">
    <name type="scientific">Sinanodonta woodiana</name>
    <name type="common">Chinese pond mussel</name>
    <name type="synonym">Anodonta woodiana</name>
    <dbReference type="NCBI Taxonomy" id="1069815"/>
    <lineage>
        <taxon>Eukaryota</taxon>
        <taxon>Metazoa</taxon>
        <taxon>Spiralia</taxon>
        <taxon>Lophotrochozoa</taxon>
        <taxon>Mollusca</taxon>
        <taxon>Bivalvia</taxon>
        <taxon>Autobranchia</taxon>
        <taxon>Heteroconchia</taxon>
        <taxon>Palaeoheterodonta</taxon>
        <taxon>Unionida</taxon>
        <taxon>Unionoidea</taxon>
        <taxon>Unionidae</taxon>
        <taxon>Unioninae</taxon>
        <taxon>Sinanodonta</taxon>
    </lineage>
</organism>
<feature type="region of interest" description="Disordered" evidence="1">
    <location>
        <begin position="674"/>
        <end position="815"/>
    </location>
</feature>
<feature type="compositionally biased region" description="Low complexity" evidence="1">
    <location>
        <begin position="557"/>
        <end position="569"/>
    </location>
</feature>
<feature type="compositionally biased region" description="Basic residues" evidence="1">
    <location>
        <begin position="264"/>
        <end position="273"/>
    </location>
</feature>
<feature type="compositionally biased region" description="Basic and acidic residues" evidence="1">
    <location>
        <begin position="383"/>
        <end position="406"/>
    </location>
</feature>
<sequence>MASAVLPIPGNAGIEEDTKGTLEDGKADLKKKKLKPLERFRKFFSKKRPKSREGDINVVSFKASSTSALFHGAVNSEDDDDGGFKVRGPPILSSGSRSISEDSIFKPEQSTIKNVAPLREKTVSMEEMNKNFKKELFTKLKGRNMYNSDDDDGLSVSPEPILTTADIVLGEGLKPNSEAKSTSQESEKSLISVDGSENEEEDVFATNWKSSVAKVNTEKRLDSVGSQSGGEMDLDLVPVKTTESLSSNAAKHRIAVRPRDRRVSSKRSVHRKGDKGEKQTPLPSLNEESPTKSYTDETRTDKSESKNKLDNDKLVTLIQVDPNDTGTSSVHSQNSVPIEIPRAPVRQDSETSKQWTPLSTSPISMSALQDVKLRPRPVPLKLDNNENRKDSSSEDVELSKKFERVKRFSSKWENGGQPEVENVKSPSHDSMPSASLSPKDQLEEKKVFQIAVEEKKIAETVEKKEEKKEDKRTLVEHLSPLSPTSPVTFILKKEPLKPGAKLSEGRSDFHPKADSADISKSVKHVPEVSDSVKPAENEIKNSREELGFKLGEKSPSKSDGSSSNILSGSPEKLASPREEYKARRQTRSKTLPEQKVPKELLDAAKTENTHPVHAKVESTISASRQQKSVKSDYDNVVAGNAGLKPVDVKRLSWVGISGSSVDSTTEPSWVALAKKKQADNDNKPDNVEPKDAKPMPITPKPVSIVPTAPLKKDGKECQFPAEKKETSDTQTLVSGPRKDTSTVPLATLPKKDNQIFTNKPAAVETRRANVTSDSKKDINTSELVGVKVPPKGVSEKSKSLERSVNLGSSVGSSVPQWKRDLSIKKRDNGTENASQVKIEIIEKAPSKVEKKEESKTSVQIREKTQQEKFDLSSSNRKSKVLDMVKSFQKVS</sequence>
<name>A0ABD3X525_SINWO</name>
<evidence type="ECO:0000259" key="2">
    <source>
        <dbReference type="Pfam" id="PF15262"/>
    </source>
</evidence>
<feature type="compositionally biased region" description="Basic and acidic residues" evidence="1">
    <location>
        <begin position="503"/>
        <end position="517"/>
    </location>
</feature>